<dbReference type="OrthoDB" id="1930622at2759"/>
<feature type="region of interest" description="Disordered" evidence="2">
    <location>
        <begin position="38"/>
        <end position="58"/>
    </location>
</feature>
<comment type="similarity">
    <text evidence="1">Belongs to the ARG7 family.</text>
</comment>
<dbReference type="PANTHER" id="PTHR31374:SF153">
    <property type="entry name" value="AUXIN-RESPONSIVE PROTEIN SAUR36-LIKE"/>
    <property type="match status" value="1"/>
</dbReference>
<protein>
    <submittedName>
        <fullName evidence="4">Uncharacterized protein LOC104595096</fullName>
    </submittedName>
</protein>
<dbReference type="Pfam" id="PF02519">
    <property type="entry name" value="Auxin_inducible"/>
    <property type="match status" value="1"/>
</dbReference>
<dbReference type="eggNOG" id="ENOG502S6EU">
    <property type="taxonomic scope" value="Eukaryota"/>
</dbReference>
<dbReference type="PANTHER" id="PTHR31374">
    <property type="entry name" value="AUXIN-INDUCED PROTEIN-LIKE-RELATED"/>
    <property type="match status" value="1"/>
</dbReference>
<dbReference type="KEGG" id="nnu:104595096"/>
<organism evidence="3 4">
    <name type="scientific">Nelumbo nucifera</name>
    <name type="common">Sacred lotus</name>
    <dbReference type="NCBI Taxonomy" id="4432"/>
    <lineage>
        <taxon>Eukaryota</taxon>
        <taxon>Viridiplantae</taxon>
        <taxon>Streptophyta</taxon>
        <taxon>Embryophyta</taxon>
        <taxon>Tracheophyta</taxon>
        <taxon>Spermatophyta</taxon>
        <taxon>Magnoliopsida</taxon>
        <taxon>Proteales</taxon>
        <taxon>Nelumbonaceae</taxon>
        <taxon>Nelumbo</taxon>
    </lineage>
</organism>
<accession>A0A1U7ZZ42</accession>
<dbReference type="InParanoid" id="A0A1U7ZZ42"/>
<dbReference type="FunCoup" id="A0A1U7ZZ42">
    <property type="interactions" value="224"/>
</dbReference>
<dbReference type="OMA" id="CESTTLH"/>
<reference evidence="4" key="1">
    <citation type="submission" date="2025-08" db="UniProtKB">
        <authorList>
            <consortium name="RefSeq"/>
        </authorList>
    </citation>
    <scope>IDENTIFICATION</scope>
</reference>
<keyword evidence="3" id="KW-1185">Reference proteome</keyword>
<dbReference type="GeneID" id="104595096"/>
<evidence type="ECO:0000256" key="1">
    <source>
        <dbReference type="ARBA" id="ARBA00006974"/>
    </source>
</evidence>
<gene>
    <name evidence="4" type="primary">LOC104595096</name>
</gene>
<evidence type="ECO:0000313" key="3">
    <source>
        <dbReference type="Proteomes" id="UP000189703"/>
    </source>
</evidence>
<evidence type="ECO:0000256" key="2">
    <source>
        <dbReference type="SAM" id="MobiDB-lite"/>
    </source>
</evidence>
<dbReference type="AlphaFoldDB" id="A0A1U7ZZ42"/>
<dbReference type="InterPro" id="IPR003676">
    <property type="entry name" value="SAUR_fam"/>
</dbReference>
<sequence length="147" mass="16574">MNPVMSRRSGRDKRSSMFMLRLIMGKLQRRLSVLHRRRPLDEGDDDEQVDEVGSEMDVPEDVKEGQFVVFAADAGNLTRFIVELGILNDPDFLKLLQQAEEEFGFEQKGALMVPCRPDDLQKILGGKKEGSSAAAGWNYCESTTLHD</sequence>
<name>A0A1U7ZZ42_NELNU</name>
<dbReference type="Proteomes" id="UP000189703">
    <property type="component" value="Unplaced"/>
</dbReference>
<dbReference type="RefSeq" id="XP_010253983.1">
    <property type="nucleotide sequence ID" value="XM_010255681.2"/>
</dbReference>
<evidence type="ECO:0000313" key="4">
    <source>
        <dbReference type="RefSeq" id="XP_010253983.1"/>
    </source>
</evidence>
<proteinExistence type="inferred from homology"/>
<dbReference type="GO" id="GO:0009733">
    <property type="term" value="P:response to auxin"/>
    <property type="evidence" value="ECO:0007669"/>
    <property type="project" value="InterPro"/>
</dbReference>
<feature type="compositionally biased region" description="Acidic residues" evidence="2">
    <location>
        <begin position="42"/>
        <end position="58"/>
    </location>
</feature>